<dbReference type="InterPro" id="IPR050297">
    <property type="entry name" value="LipidA_mod_glycosyltrf_83"/>
</dbReference>
<name>A0A5C5XVD3_9BACT</name>
<evidence type="ECO:0000256" key="2">
    <source>
        <dbReference type="ARBA" id="ARBA00022475"/>
    </source>
</evidence>
<protein>
    <recommendedName>
        <fullName evidence="9">Glycosyltransferase RgtA/B/C/D-like domain-containing protein</fullName>
    </recommendedName>
</protein>
<keyword evidence="6 8" id="KW-1133">Transmembrane helix</keyword>
<dbReference type="GO" id="GO:0009103">
    <property type="term" value="P:lipopolysaccharide biosynthetic process"/>
    <property type="evidence" value="ECO:0007669"/>
    <property type="project" value="UniProtKB-ARBA"/>
</dbReference>
<accession>A0A5C5XVD3</accession>
<sequence length="445" mass="49453">MGLNGRTRIRLAQCICLVAAVLIVRGGFLFSHQDSLHEDPDAYRVIAQTLAKTDVFGLPVGMDGARPTAFRPPLYPWLLSWLVDDSGTLSNSSVAIFHWILGGLTVVFTWDIARRLLSNGAAAIAAGLVLIDPILLWQSSLVMTETIATALAVSVWWWIARHTQPAVDDQGQPTPRRAYLLNAFVLGTLLALCILCRPTFLVWAMLVLPVLALMGEVCRYRRATAIAMSVAVIVAGVGAWTVRNVGAIGHPVWGTTHGGYTLLLANNDSFYDYLEDRPYELPWRRHAWEPAVFFAEYQELPRSGDEWADDQLAYAAAKTTIAERPRMFLYSCWVRLTRLWQPFPHAVDGRSPFLIIVVGLLHCVVYALILIAGLRHVHQFHPHRWRRWVAWWPAVAILITLSGVHTVYWSNSRMRSPAIPALSIAAAAAFVGRKNPSPVSVGRSG</sequence>
<feature type="domain" description="Glycosyltransferase RgtA/B/C/D-like" evidence="9">
    <location>
        <begin position="71"/>
        <end position="234"/>
    </location>
</feature>
<dbReference type="Proteomes" id="UP000318053">
    <property type="component" value="Unassembled WGS sequence"/>
</dbReference>
<dbReference type="Pfam" id="PF13231">
    <property type="entry name" value="PMT_2"/>
    <property type="match status" value="1"/>
</dbReference>
<feature type="transmembrane region" description="Helical" evidence="8">
    <location>
        <begin position="223"/>
        <end position="242"/>
    </location>
</feature>
<feature type="transmembrane region" description="Helical" evidence="8">
    <location>
        <begin position="353"/>
        <end position="377"/>
    </location>
</feature>
<evidence type="ECO:0000259" key="9">
    <source>
        <dbReference type="Pfam" id="PF13231"/>
    </source>
</evidence>
<dbReference type="GO" id="GO:0016763">
    <property type="term" value="F:pentosyltransferase activity"/>
    <property type="evidence" value="ECO:0007669"/>
    <property type="project" value="TreeGrafter"/>
</dbReference>
<reference evidence="10 11" key="1">
    <citation type="submission" date="2019-02" db="EMBL/GenBank/DDBJ databases">
        <title>Deep-cultivation of Planctomycetes and their phenomic and genomic characterization uncovers novel biology.</title>
        <authorList>
            <person name="Wiegand S."/>
            <person name="Jogler M."/>
            <person name="Boedeker C."/>
            <person name="Pinto D."/>
            <person name="Vollmers J."/>
            <person name="Rivas-Marin E."/>
            <person name="Kohn T."/>
            <person name="Peeters S.H."/>
            <person name="Heuer A."/>
            <person name="Rast P."/>
            <person name="Oberbeckmann S."/>
            <person name="Bunk B."/>
            <person name="Jeske O."/>
            <person name="Meyerdierks A."/>
            <person name="Storesund J.E."/>
            <person name="Kallscheuer N."/>
            <person name="Luecker S."/>
            <person name="Lage O.M."/>
            <person name="Pohl T."/>
            <person name="Merkel B.J."/>
            <person name="Hornburger P."/>
            <person name="Mueller R.-W."/>
            <person name="Bruemmer F."/>
            <person name="Labrenz M."/>
            <person name="Spormann A.M."/>
            <person name="Op Den Camp H."/>
            <person name="Overmann J."/>
            <person name="Amann R."/>
            <person name="Jetten M.S.M."/>
            <person name="Mascher T."/>
            <person name="Medema M.H."/>
            <person name="Devos D.P."/>
            <person name="Kaster A.-K."/>
            <person name="Ovreas L."/>
            <person name="Rohde M."/>
            <person name="Galperin M.Y."/>
            <person name="Jogler C."/>
        </authorList>
    </citation>
    <scope>NUCLEOTIDE SEQUENCE [LARGE SCALE GENOMIC DNA]</scope>
    <source>
        <strain evidence="10 11">CA85</strain>
    </source>
</reference>
<comment type="subcellular location">
    <subcellularLocation>
        <location evidence="1">Cell membrane</location>
        <topology evidence="1">Multi-pass membrane protein</topology>
    </subcellularLocation>
</comment>
<evidence type="ECO:0000313" key="10">
    <source>
        <dbReference type="EMBL" id="TWT66638.1"/>
    </source>
</evidence>
<proteinExistence type="predicted"/>
<evidence type="ECO:0000256" key="5">
    <source>
        <dbReference type="ARBA" id="ARBA00022692"/>
    </source>
</evidence>
<evidence type="ECO:0000256" key="4">
    <source>
        <dbReference type="ARBA" id="ARBA00022679"/>
    </source>
</evidence>
<keyword evidence="2" id="KW-1003">Cell membrane</keyword>
<feature type="transmembrane region" description="Helical" evidence="8">
    <location>
        <begin position="179"/>
        <end position="211"/>
    </location>
</feature>
<feature type="transmembrane region" description="Helical" evidence="8">
    <location>
        <begin position="389"/>
        <end position="408"/>
    </location>
</feature>
<organism evidence="10 11">
    <name type="scientific">Allorhodopirellula solitaria</name>
    <dbReference type="NCBI Taxonomy" id="2527987"/>
    <lineage>
        <taxon>Bacteria</taxon>
        <taxon>Pseudomonadati</taxon>
        <taxon>Planctomycetota</taxon>
        <taxon>Planctomycetia</taxon>
        <taxon>Pirellulales</taxon>
        <taxon>Pirellulaceae</taxon>
        <taxon>Allorhodopirellula</taxon>
    </lineage>
</organism>
<keyword evidence="4" id="KW-0808">Transferase</keyword>
<evidence type="ECO:0000313" key="11">
    <source>
        <dbReference type="Proteomes" id="UP000318053"/>
    </source>
</evidence>
<evidence type="ECO:0000256" key="1">
    <source>
        <dbReference type="ARBA" id="ARBA00004651"/>
    </source>
</evidence>
<keyword evidence="11" id="KW-1185">Reference proteome</keyword>
<dbReference type="GO" id="GO:0005886">
    <property type="term" value="C:plasma membrane"/>
    <property type="evidence" value="ECO:0007669"/>
    <property type="project" value="UniProtKB-SubCell"/>
</dbReference>
<dbReference type="EMBL" id="SJPK01000005">
    <property type="protein sequence ID" value="TWT66638.1"/>
    <property type="molecule type" value="Genomic_DNA"/>
</dbReference>
<dbReference type="PANTHER" id="PTHR33908">
    <property type="entry name" value="MANNOSYLTRANSFERASE YKCB-RELATED"/>
    <property type="match status" value="1"/>
</dbReference>
<comment type="caution">
    <text evidence="10">The sequence shown here is derived from an EMBL/GenBank/DDBJ whole genome shotgun (WGS) entry which is preliminary data.</text>
</comment>
<dbReference type="InterPro" id="IPR038731">
    <property type="entry name" value="RgtA/B/C-like"/>
</dbReference>
<feature type="transmembrane region" description="Helical" evidence="8">
    <location>
        <begin position="96"/>
        <end position="113"/>
    </location>
</feature>
<evidence type="ECO:0000256" key="3">
    <source>
        <dbReference type="ARBA" id="ARBA00022676"/>
    </source>
</evidence>
<gene>
    <name evidence="10" type="ORF">CA85_27350</name>
</gene>
<evidence type="ECO:0000256" key="6">
    <source>
        <dbReference type="ARBA" id="ARBA00022989"/>
    </source>
</evidence>
<dbReference type="AlphaFoldDB" id="A0A5C5XVD3"/>
<keyword evidence="5 8" id="KW-0812">Transmembrane</keyword>
<keyword evidence="3" id="KW-0328">Glycosyltransferase</keyword>
<keyword evidence="7 8" id="KW-0472">Membrane</keyword>
<feature type="transmembrane region" description="Helical" evidence="8">
    <location>
        <begin position="134"/>
        <end position="159"/>
    </location>
</feature>
<dbReference type="PANTHER" id="PTHR33908:SF11">
    <property type="entry name" value="MEMBRANE PROTEIN"/>
    <property type="match status" value="1"/>
</dbReference>
<evidence type="ECO:0000256" key="8">
    <source>
        <dbReference type="SAM" id="Phobius"/>
    </source>
</evidence>
<evidence type="ECO:0000256" key="7">
    <source>
        <dbReference type="ARBA" id="ARBA00023136"/>
    </source>
</evidence>